<accession>A0A4R5CRC9</accession>
<dbReference type="GO" id="GO:0016829">
    <property type="term" value="F:lyase activity"/>
    <property type="evidence" value="ECO:0007669"/>
    <property type="project" value="UniProtKB-KW"/>
</dbReference>
<evidence type="ECO:0000313" key="5">
    <source>
        <dbReference type="Proteomes" id="UP000294739"/>
    </source>
</evidence>
<protein>
    <recommendedName>
        <fullName evidence="3">Alginate lyase domain-containing protein</fullName>
    </recommendedName>
</protein>
<dbReference type="AlphaFoldDB" id="A0A4R5CRC9"/>
<dbReference type="InterPro" id="IPR008929">
    <property type="entry name" value="Chondroitin_lyas"/>
</dbReference>
<keyword evidence="2" id="KW-0456">Lyase</keyword>
<evidence type="ECO:0000256" key="2">
    <source>
        <dbReference type="ARBA" id="ARBA00023239"/>
    </source>
</evidence>
<keyword evidence="1" id="KW-0732">Signal</keyword>
<dbReference type="GO" id="GO:0042597">
    <property type="term" value="C:periplasmic space"/>
    <property type="evidence" value="ECO:0007669"/>
    <property type="project" value="InterPro"/>
</dbReference>
<proteinExistence type="predicted"/>
<dbReference type="SUPFAM" id="SSF48230">
    <property type="entry name" value="Chondroitin AC/alginate lyase"/>
    <property type="match status" value="1"/>
</dbReference>
<dbReference type="InterPro" id="IPR028994">
    <property type="entry name" value="Integrin_alpha_N"/>
</dbReference>
<dbReference type="Proteomes" id="UP000294739">
    <property type="component" value="Unassembled WGS sequence"/>
</dbReference>
<evidence type="ECO:0000313" key="4">
    <source>
        <dbReference type="EMBL" id="TDE03099.1"/>
    </source>
</evidence>
<reference evidence="4 5" key="1">
    <citation type="submission" date="2019-03" db="EMBL/GenBank/DDBJ databases">
        <title>Draft genome sequences of novel Actinobacteria.</title>
        <authorList>
            <person name="Sahin N."/>
            <person name="Ay H."/>
            <person name="Saygin H."/>
        </authorList>
    </citation>
    <scope>NUCLEOTIDE SEQUENCE [LARGE SCALE GENOMIC DNA]</scope>
    <source>
        <strain evidence="4 5">5K138</strain>
    </source>
</reference>
<keyword evidence="5" id="KW-1185">Reference proteome</keyword>
<dbReference type="Gene3D" id="1.50.10.100">
    <property type="entry name" value="Chondroitin AC/alginate lyase"/>
    <property type="match status" value="1"/>
</dbReference>
<dbReference type="OrthoDB" id="1099523at2"/>
<name>A0A4R5CRC9_9ACTN</name>
<dbReference type="SUPFAM" id="SSF69318">
    <property type="entry name" value="Integrin alpha N-terminal domain"/>
    <property type="match status" value="1"/>
</dbReference>
<evidence type="ECO:0000259" key="3">
    <source>
        <dbReference type="Pfam" id="PF05426"/>
    </source>
</evidence>
<gene>
    <name evidence="4" type="ORF">E1269_20800</name>
</gene>
<organism evidence="4 5">
    <name type="scientific">Jiangella asiatica</name>
    <dbReference type="NCBI Taxonomy" id="2530372"/>
    <lineage>
        <taxon>Bacteria</taxon>
        <taxon>Bacillati</taxon>
        <taxon>Actinomycetota</taxon>
        <taxon>Actinomycetes</taxon>
        <taxon>Jiangellales</taxon>
        <taxon>Jiangellaceae</taxon>
        <taxon>Jiangella</taxon>
    </lineage>
</organism>
<dbReference type="EMBL" id="SMKZ01000033">
    <property type="protein sequence ID" value="TDE03099.1"/>
    <property type="molecule type" value="Genomic_DNA"/>
</dbReference>
<evidence type="ECO:0000256" key="1">
    <source>
        <dbReference type="ARBA" id="ARBA00022729"/>
    </source>
</evidence>
<feature type="domain" description="Alginate lyase" evidence="3">
    <location>
        <begin position="315"/>
        <end position="484"/>
    </location>
</feature>
<sequence>MTVIGVTGLNLRPLRPEQRNHETATRGHLGEGVGAVDVFGGAGLQLTRLPLRAADEMQATSSSQDRPIDLPCSCCALTERGRRGGTSLPGPTCRPCGTRATDCVVTVASPITGPAVPHRLPFVVAHDDALTVINDDGQHPAPPSRSAARIAEAAGQDERGAGHGLRPEAFRVRMAVGSQSHYGYASNSALAPIVTFQYNRPTCQPARRSRPMLFGKKRSVVAGLVVAACLAATHPAMGHTSQKNEAGMTAAVDTTQRPVLLTTEAEIVRAQARSTDASSPFYASWVLVQNQANQGLARDFMPHESDDIRIWTEDAGLEARLIHALAVAYRVNGNTAYLTKARDALMEWAVFCNADLPPDDPTPSWQDFHYPGKAMAHAAGLHIGRRLVVFADAYAILQPYLTTAERTEIERWFASMRSPIQHSTHLWETATEVKTSPTAEPTPVTPPWLNRQYYNNHLTAHVVGQLAIGYATGNANLVSYALSDPDNPRDLHEVFGGVLVMPGQQLQERDPSLNADDDRWPDPLRSETYDRYRATSRTAPDGPDRGLIYSSLGQKFVAVAAELARNNNAPTNYWRHIPDSGESLRDSFATYAPFISAPVNPERDLTDAVACRGRYYENSAFTQNIKANWLAATEVAFREYPYDPAIREVIRSEPVRSYNDTETFGATSPLLNGELLDPPGGPTVTYQASTGSTPTAPVALAANADSHFLGDWDGDGDDTPGWRRGLTFYLSNSASGANPQSYDYGRACSEAIVGDWDGDGDDTIGIRMGKTFLLSNDNTGPADVVYTGGRASDRLVIGDWNGNGIDAPGLIRGTEMFLRTNNNTDPTYLPSFTFGRTGDRFVAGDWNGDGIDSLAGVREVGNDLSWSIKSGNSAADPVASPVTHGTILDGALAGNVSGGAADELAVIRYR</sequence>
<dbReference type="Pfam" id="PF05426">
    <property type="entry name" value="Alginate_lyase"/>
    <property type="match status" value="1"/>
</dbReference>
<comment type="caution">
    <text evidence="4">The sequence shown here is derived from an EMBL/GenBank/DDBJ whole genome shotgun (WGS) entry which is preliminary data.</text>
</comment>
<dbReference type="InParanoid" id="A0A4R5CRC9"/>
<dbReference type="InterPro" id="IPR008397">
    <property type="entry name" value="Alginate_lyase_dom"/>
</dbReference>